<accession>A0A6A5MS92</accession>
<reference evidence="1" key="2">
    <citation type="journal article" date="2020" name="Nat. Commun.">
        <title>High-quality genome sequence of white lupin provides insight into soil exploration and seed quality.</title>
        <authorList>
            <person name="Hufnagel B."/>
            <person name="Marques A."/>
            <person name="Soriano A."/>
            <person name="Marques L."/>
            <person name="Divol F."/>
            <person name="Doumas P."/>
            <person name="Sallet E."/>
            <person name="Mancinotti D."/>
            <person name="Carrere S."/>
            <person name="Marande W."/>
            <person name="Arribat S."/>
            <person name="Keller J."/>
            <person name="Huneau C."/>
            <person name="Blein T."/>
            <person name="Aime D."/>
            <person name="Laguerre M."/>
            <person name="Taylor J."/>
            <person name="Schubert V."/>
            <person name="Nelson M."/>
            <person name="Geu-Flores F."/>
            <person name="Crespi M."/>
            <person name="Gallardo K."/>
            <person name="Delaux P.M."/>
            <person name="Salse J."/>
            <person name="Berges H."/>
            <person name="Guyot R."/>
            <person name="Gouzy J."/>
            <person name="Peret B."/>
        </authorList>
    </citation>
    <scope>NUCLEOTIDE SEQUENCE</scope>
    <source>
        <tissue evidence="1">Leaves</tissue>
    </source>
</reference>
<evidence type="ECO:0000313" key="2">
    <source>
        <dbReference type="EMBL" id="KAE9619694.1"/>
    </source>
</evidence>
<sequence>MEKYFGNAYRGDPGVPHTDHQRFYNYWIGSTIFSALLWKDPYMWQLTNQWNWHDRAMLFEQYHWKKAMKKNEPYEPLWNKQPREIRDNYYFNWPIYFP</sequence>
<proteinExistence type="predicted"/>
<protein>
    <submittedName>
        <fullName evidence="1">Uncharacterized protein</fullName>
    </submittedName>
</protein>
<dbReference type="PANTHER" id="PTHR36360">
    <property type="entry name" value="ACTIN T1-LIKE PROTEIN"/>
    <property type="match status" value="1"/>
</dbReference>
<name>A0A6A5MS92_LUPAL</name>
<dbReference type="EMBL" id="WOCE01000002">
    <property type="protein sequence ID" value="KAE9619694.1"/>
    <property type="molecule type" value="Genomic_DNA"/>
</dbReference>
<dbReference type="Proteomes" id="UP000447434">
    <property type="component" value="Chromosome 2"/>
</dbReference>
<dbReference type="OrthoDB" id="2011628at2759"/>
<evidence type="ECO:0000313" key="3">
    <source>
        <dbReference type="Proteomes" id="UP000447434"/>
    </source>
</evidence>
<comment type="caution">
    <text evidence="1">The sequence shown here is derived from an EMBL/GenBank/DDBJ whole genome shotgun (WGS) entry which is preliminary data.</text>
</comment>
<dbReference type="EMBL" id="WOCE01000002">
    <property type="protein sequence ID" value="KAE9619685.1"/>
    <property type="molecule type" value="Genomic_DNA"/>
</dbReference>
<organism evidence="1 3">
    <name type="scientific">Lupinus albus</name>
    <name type="common">White lupine</name>
    <name type="synonym">Lupinus termis</name>
    <dbReference type="NCBI Taxonomy" id="3870"/>
    <lineage>
        <taxon>Eukaryota</taxon>
        <taxon>Viridiplantae</taxon>
        <taxon>Streptophyta</taxon>
        <taxon>Embryophyta</taxon>
        <taxon>Tracheophyta</taxon>
        <taxon>Spermatophyta</taxon>
        <taxon>Magnoliopsida</taxon>
        <taxon>eudicotyledons</taxon>
        <taxon>Gunneridae</taxon>
        <taxon>Pentapetalae</taxon>
        <taxon>rosids</taxon>
        <taxon>fabids</taxon>
        <taxon>Fabales</taxon>
        <taxon>Fabaceae</taxon>
        <taxon>Papilionoideae</taxon>
        <taxon>50 kb inversion clade</taxon>
        <taxon>genistoids sensu lato</taxon>
        <taxon>core genistoids</taxon>
        <taxon>Genisteae</taxon>
        <taxon>Lupinus</taxon>
    </lineage>
</organism>
<keyword evidence="3" id="KW-1185">Reference proteome</keyword>
<dbReference type="AlphaFoldDB" id="A0A6A5MS92"/>
<evidence type="ECO:0000313" key="1">
    <source>
        <dbReference type="EMBL" id="KAE9619685.1"/>
    </source>
</evidence>
<dbReference type="PANTHER" id="PTHR36360:SF1">
    <property type="entry name" value="ACTIN T1-LIKE PROTEIN"/>
    <property type="match status" value="1"/>
</dbReference>
<reference evidence="3" key="1">
    <citation type="journal article" date="2020" name="Nat. Commun.">
        <title>Genome sequence of the cluster root forming white lupin.</title>
        <authorList>
            <person name="Hufnagel B."/>
            <person name="Marques A."/>
            <person name="Soriano A."/>
            <person name="Marques L."/>
            <person name="Divol F."/>
            <person name="Doumas P."/>
            <person name="Sallet E."/>
            <person name="Mancinotti D."/>
            <person name="Carrere S."/>
            <person name="Marande W."/>
            <person name="Arribat S."/>
            <person name="Keller J."/>
            <person name="Huneau C."/>
            <person name="Blein T."/>
            <person name="Aime D."/>
            <person name="Laguerre M."/>
            <person name="Taylor J."/>
            <person name="Schubert V."/>
            <person name="Nelson M."/>
            <person name="Geu-Flores F."/>
            <person name="Crespi M."/>
            <person name="Gallardo-Guerrero K."/>
            <person name="Delaux P.-M."/>
            <person name="Salse J."/>
            <person name="Berges H."/>
            <person name="Guyot R."/>
            <person name="Gouzy J."/>
            <person name="Peret B."/>
        </authorList>
    </citation>
    <scope>NUCLEOTIDE SEQUENCE [LARGE SCALE GENOMIC DNA]</scope>
    <source>
        <strain evidence="3">cv. Amiga</strain>
    </source>
</reference>
<gene>
    <name evidence="1" type="ORF">Lalb_Chr02g0155881</name>
    <name evidence="2" type="ORF">Lalb_Chr02g0155991</name>
</gene>